<evidence type="ECO:0000313" key="2">
    <source>
        <dbReference type="Proteomes" id="UP000838672"/>
    </source>
</evidence>
<evidence type="ECO:0008006" key="3">
    <source>
        <dbReference type="Google" id="ProtNLM"/>
    </source>
</evidence>
<reference evidence="1" key="1">
    <citation type="submission" date="2021-11" db="EMBL/GenBank/DDBJ databases">
        <authorList>
            <person name="Rodrigo-Torres L."/>
            <person name="Arahal R. D."/>
            <person name="Lucena T."/>
        </authorList>
    </citation>
    <scope>NUCLEOTIDE SEQUENCE</scope>
    <source>
        <strain evidence="1">CECT 7929</strain>
    </source>
</reference>
<dbReference type="Pfam" id="PF13528">
    <property type="entry name" value="Glyco_trans_1_3"/>
    <property type="match status" value="1"/>
</dbReference>
<evidence type="ECO:0000313" key="1">
    <source>
        <dbReference type="EMBL" id="CAH0532444.1"/>
    </source>
</evidence>
<organism evidence="1 2">
    <name type="scientific">Vibrio stylophorae</name>
    <dbReference type="NCBI Taxonomy" id="659351"/>
    <lineage>
        <taxon>Bacteria</taxon>
        <taxon>Pseudomonadati</taxon>
        <taxon>Pseudomonadota</taxon>
        <taxon>Gammaproteobacteria</taxon>
        <taxon>Vibrionales</taxon>
        <taxon>Vibrionaceae</taxon>
        <taxon>Vibrio</taxon>
    </lineage>
</organism>
<sequence>MKILYGVQGTGNGHISRARAMAKAMAAQGLDVQFLFSGRPTKDYFDMADFGDYWLRDGLSFVSSQGRIRPLKTAFKLKLWRCYRDIQQLDCSPYDLVISDFEPITAWAGKKQGKPVLSLSHQAALLADVPGQVEQVLPRWLMTHFAPASEYLGLHWYHFGQALLPPIVDLSPQQLSQASISTDAPVLVYLPFESLAEIQSLFSRFHHQNFVIFHPAIDGPRVVANLQLCPPSRSGFAEALMAASGVIANAGFELPSEALSLGKKLLLKPLQGQFEQQFNGTSLMAMGLAQLMPRFDLTTIANWLQKDAVGRVCYPNVAQAIATWFAQGMQQPLTEIATQLWQQTHFPDSVLALLEPDADGAAMAFQSLS</sequence>
<accession>A0ABM8ZQ67</accession>
<dbReference type="InterPro" id="IPR005262">
    <property type="entry name" value="MJ1255-like"/>
</dbReference>
<comment type="caution">
    <text evidence="1">The sequence shown here is derived from an EMBL/GenBank/DDBJ whole genome shotgun (WGS) entry which is preliminary data.</text>
</comment>
<dbReference type="RefSeq" id="WP_237464335.1">
    <property type="nucleotide sequence ID" value="NZ_CAKLDI010000001.1"/>
</dbReference>
<keyword evidence="2" id="KW-1185">Reference proteome</keyword>
<dbReference type="Proteomes" id="UP000838672">
    <property type="component" value="Unassembled WGS sequence"/>
</dbReference>
<protein>
    <recommendedName>
        <fullName evidence="3">Glycosyltransferase</fullName>
    </recommendedName>
</protein>
<name>A0ABM8ZQ67_9VIBR</name>
<gene>
    <name evidence="1" type="ORF">VST7929_00273</name>
</gene>
<proteinExistence type="predicted"/>
<dbReference type="NCBIfam" id="TIGR00661">
    <property type="entry name" value="MJ1255"/>
    <property type="match status" value="1"/>
</dbReference>
<dbReference type="SUPFAM" id="SSF53756">
    <property type="entry name" value="UDP-Glycosyltransferase/glycogen phosphorylase"/>
    <property type="match status" value="1"/>
</dbReference>
<dbReference type="EMBL" id="CAKLDI010000001">
    <property type="protein sequence ID" value="CAH0532444.1"/>
    <property type="molecule type" value="Genomic_DNA"/>
</dbReference>